<dbReference type="SUPFAM" id="SSF103190">
    <property type="entry name" value="Sensory domain-like"/>
    <property type="match status" value="1"/>
</dbReference>
<name>A0A1I0CEZ7_9FIRM</name>
<dbReference type="Pfam" id="PF22673">
    <property type="entry name" value="MCP-like_PDC_1"/>
    <property type="match status" value="1"/>
</dbReference>
<evidence type="ECO:0000313" key="2">
    <source>
        <dbReference type="Proteomes" id="UP000199568"/>
    </source>
</evidence>
<sequence length="216" mass="24496">MVTAGELTVNTMIETCEDIELQEKEIEKMNAHLNKVTVAAEEISAGTEEVASVIEEQSSIIETMASQTSKFEKMSETMTKLIKEHSQIKVPKETMDLIKSKWMNFIKNLAEKDEIINLNSTEHTKLFKKLSKEHNNKIVLYTYTPDSTRIGCNLDDIPPIDLRNRPWFIGALEGKTFVSDLYITTDTYEIVLTIASPVYYKEEVIAVLGLDVVIES</sequence>
<dbReference type="EMBL" id="FOHU01000005">
    <property type="protein sequence ID" value="SET17971.1"/>
    <property type="molecule type" value="Genomic_DNA"/>
</dbReference>
<dbReference type="InterPro" id="IPR029151">
    <property type="entry name" value="Sensor-like_sf"/>
</dbReference>
<evidence type="ECO:0000313" key="1">
    <source>
        <dbReference type="EMBL" id="SET17971.1"/>
    </source>
</evidence>
<dbReference type="STRING" id="426128.SAMN05660297_01627"/>
<accession>A0A1I0CEZ7</accession>
<evidence type="ECO:0008006" key="3">
    <source>
        <dbReference type="Google" id="ProtNLM"/>
    </source>
</evidence>
<keyword evidence="2" id="KW-1185">Reference proteome</keyword>
<reference evidence="1 2" key="1">
    <citation type="submission" date="2016-10" db="EMBL/GenBank/DDBJ databases">
        <authorList>
            <person name="de Groot N.N."/>
        </authorList>
    </citation>
    <scope>NUCLEOTIDE SEQUENCE [LARGE SCALE GENOMIC DNA]</scope>
    <source>
        <strain evidence="1 2">DSM 18979</strain>
    </source>
</reference>
<dbReference type="AlphaFoldDB" id="A0A1I0CEZ7"/>
<dbReference type="Proteomes" id="UP000199568">
    <property type="component" value="Unassembled WGS sequence"/>
</dbReference>
<dbReference type="OrthoDB" id="9816519at2"/>
<gene>
    <name evidence="1" type="ORF">SAMN05660297_01627</name>
</gene>
<organism evidence="1 2">
    <name type="scientific">Natronincola peptidivorans</name>
    <dbReference type="NCBI Taxonomy" id="426128"/>
    <lineage>
        <taxon>Bacteria</taxon>
        <taxon>Bacillati</taxon>
        <taxon>Bacillota</taxon>
        <taxon>Clostridia</taxon>
        <taxon>Peptostreptococcales</taxon>
        <taxon>Natronincolaceae</taxon>
        <taxon>Natronincola</taxon>
    </lineage>
</organism>
<proteinExistence type="predicted"/>
<dbReference type="Gene3D" id="3.30.450.20">
    <property type="entry name" value="PAS domain"/>
    <property type="match status" value="1"/>
</dbReference>
<dbReference type="RefSeq" id="WP_090442012.1">
    <property type="nucleotide sequence ID" value="NZ_FOHU01000005.1"/>
</dbReference>
<protein>
    <recommendedName>
        <fullName evidence="3">Methyl-accepting chemotaxis protein</fullName>
    </recommendedName>
</protein>